<organism evidence="1 2">
    <name type="scientific">Cardiocondyla obscurior</name>
    <dbReference type="NCBI Taxonomy" id="286306"/>
    <lineage>
        <taxon>Eukaryota</taxon>
        <taxon>Metazoa</taxon>
        <taxon>Ecdysozoa</taxon>
        <taxon>Arthropoda</taxon>
        <taxon>Hexapoda</taxon>
        <taxon>Insecta</taxon>
        <taxon>Pterygota</taxon>
        <taxon>Neoptera</taxon>
        <taxon>Endopterygota</taxon>
        <taxon>Hymenoptera</taxon>
        <taxon>Apocrita</taxon>
        <taxon>Aculeata</taxon>
        <taxon>Formicoidea</taxon>
        <taxon>Formicidae</taxon>
        <taxon>Myrmicinae</taxon>
        <taxon>Cardiocondyla</taxon>
    </lineage>
</organism>
<evidence type="ECO:0000313" key="1">
    <source>
        <dbReference type="EMBL" id="KAL0115037.1"/>
    </source>
</evidence>
<protein>
    <submittedName>
        <fullName evidence="1">Uncharacterized protein</fullName>
    </submittedName>
</protein>
<evidence type="ECO:0000313" key="2">
    <source>
        <dbReference type="Proteomes" id="UP001430953"/>
    </source>
</evidence>
<keyword evidence="2" id="KW-1185">Reference proteome</keyword>
<dbReference type="AlphaFoldDB" id="A0AAW2FHX3"/>
<accession>A0AAW2FHX3</accession>
<reference evidence="1 2" key="1">
    <citation type="submission" date="2023-03" db="EMBL/GenBank/DDBJ databases">
        <title>High recombination rates correlate with genetic variation in Cardiocondyla obscurior ants.</title>
        <authorList>
            <person name="Errbii M."/>
        </authorList>
    </citation>
    <scope>NUCLEOTIDE SEQUENCE [LARGE SCALE GENOMIC DNA]</scope>
    <source>
        <strain evidence="1">Alpha-2009</strain>
        <tissue evidence="1">Whole body</tissue>
    </source>
</reference>
<proteinExistence type="predicted"/>
<comment type="caution">
    <text evidence="1">The sequence shown here is derived from an EMBL/GenBank/DDBJ whole genome shotgun (WGS) entry which is preliminary data.</text>
</comment>
<dbReference type="Proteomes" id="UP001430953">
    <property type="component" value="Unassembled WGS sequence"/>
</dbReference>
<sequence length="154" mass="18163">MLRNERRIAARPTILPFYSELAEPRHETQPLPAWDVRAYIAVLHVRLCMHIRRIYPAVNSKYVREVHSDELSRRTQFRRRFLFVRATKPTWLGKRREFRPYTKYFHIPFATAAPFSSSRPFSLSLAANASRPFPRADVALLSRTTADTKGYWDL</sequence>
<dbReference type="EMBL" id="JADYXP020000010">
    <property type="protein sequence ID" value="KAL0115037.1"/>
    <property type="molecule type" value="Genomic_DNA"/>
</dbReference>
<gene>
    <name evidence="1" type="ORF">PUN28_010537</name>
</gene>
<name>A0AAW2FHX3_9HYME</name>